<name>A0A0U3KFG1_9ACTN</name>
<dbReference type="Gene3D" id="3.10.180.10">
    <property type="entry name" value="2,3-Dihydroxybiphenyl 1,2-Dioxygenase, domain 1"/>
    <property type="match status" value="1"/>
</dbReference>
<dbReference type="PANTHER" id="PTHR40265">
    <property type="entry name" value="BLL2707 PROTEIN"/>
    <property type="match status" value="1"/>
</dbReference>
<dbReference type="PATRIC" id="fig|2041.4.peg.637"/>
<dbReference type="Proteomes" id="UP000067689">
    <property type="component" value="Chromosome"/>
</dbReference>
<dbReference type="PANTHER" id="PTHR40265:SF1">
    <property type="entry name" value="GLYOXALASE-LIKE DOMAIN-CONTAINING PROTEIN"/>
    <property type="match status" value="1"/>
</dbReference>
<dbReference type="Pfam" id="PF13468">
    <property type="entry name" value="Glyoxalase_3"/>
    <property type="match status" value="1"/>
</dbReference>
<dbReference type="AlphaFoldDB" id="A0A0U3KFG1"/>
<dbReference type="InterPro" id="IPR029068">
    <property type="entry name" value="Glyas_Bleomycin-R_OHBP_Dase"/>
</dbReference>
<gene>
    <name evidence="2" type="ORF">AERYTH_03035</name>
</gene>
<organism evidence="2 3">
    <name type="scientific">Aeromicrobium erythreum</name>
    <dbReference type="NCBI Taxonomy" id="2041"/>
    <lineage>
        <taxon>Bacteria</taxon>
        <taxon>Bacillati</taxon>
        <taxon>Actinomycetota</taxon>
        <taxon>Actinomycetes</taxon>
        <taxon>Propionibacteriales</taxon>
        <taxon>Nocardioidaceae</taxon>
        <taxon>Aeromicrobium</taxon>
    </lineage>
</organism>
<keyword evidence="3" id="KW-1185">Reference proteome</keyword>
<feature type="domain" description="Glyoxalase-like" evidence="1">
    <location>
        <begin position="3"/>
        <end position="172"/>
    </location>
</feature>
<evidence type="ECO:0000313" key="3">
    <source>
        <dbReference type="Proteomes" id="UP000067689"/>
    </source>
</evidence>
<dbReference type="OrthoDB" id="8857320at2"/>
<evidence type="ECO:0000313" key="2">
    <source>
        <dbReference type="EMBL" id="ALX03747.1"/>
    </source>
</evidence>
<dbReference type="RefSeq" id="WP_067854495.1">
    <property type="nucleotide sequence ID" value="NZ_CP011502.1"/>
</dbReference>
<evidence type="ECO:0000259" key="1">
    <source>
        <dbReference type="Pfam" id="PF13468"/>
    </source>
</evidence>
<proteinExistence type="predicted"/>
<dbReference type="KEGG" id="aer:AERYTH_03035"/>
<accession>A0A0U3KFG1</accession>
<sequence>MHLDHLSYAAGPAGLDATVAELSAALGATFLDGGAHPRFGTRNMVLPLRNRQYVEVVEVLDHPAADKAAFGQVVRQRSEAGGGWMAWCVSVDDMTEVERRIGRHAVPGNRRRPDGFNLEWRQIGTSGMKADPQLPYVTCWDVPTEEHPSQMAPSEIALTAIEMAGSPHRLSDWLGEPAVDALEEIAVEWVAPHGLPGIMSVSFETPGGVVRV</sequence>
<dbReference type="GO" id="GO:0016740">
    <property type="term" value="F:transferase activity"/>
    <property type="evidence" value="ECO:0007669"/>
    <property type="project" value="UniProtKB-KW"/>
</dbReference>
<dbReference type="EMBL" id="CP011502">
    <property type="protein sequence ID" value="ALX03747.1"/>
    <property type="molecule type" value="Genomic_DNA"/>
</dbReference>
<dbReference type="STRING" id="2041.AERYTH_03035"/>
<protein>
    <submittedName>
        <fullName evidence="2">Glycosyltransferase</fullName>
    </submittedName>
</protein>
<keyword evidence="2" id="KW-0808">Transferase</keyword>
<dbReference type="InterPro" id="IPR025870">
    <property type="entry name" value="Glyoxalase-like_dom"/>
</dbReference>
<reference evidence="2 3" key="1">
    <citation type="journal article" date="1991" name="Int. J. Syst. Bacteriol.">
        <title>Description of the erythromycin-producing bacterium Arthrobacter sp. strain NRRL B-3381 as Aeromicrobium erythreum gen. nov., sp. nov.</title>
        <authorList>
            <person name="Miller E.S."/>
            <person name="Woese C.R."/>
            <person name="Brenner S."/>
        </authorList>
    </citation>
    <scope>NUCLEOTIDE SEQUENCE [LARGE SCALE GENOMIC DNA]</scope>
    <source>
        <strain evidence="2 3">AR18</strain>
    </source>
</reference>